<feature type="region of interest" description="Disordered" evidence="2">
    <location>
        <begin position="753"/>
        <end position="894"/>
    </location>
</feature>
<dbReference type="AlphaFoldDB" id="A0A1Y2E964"/>
<evidence type="ECO:0000313" key="3">
    <source>
        <dbReference type="EMBL" id="ORY68110.1"/>
    </source>
</evidence>
<feature type="compositionally biased region" description="Low complexity" evidence="2">
    <location>
        <begin position="829"/>
        <end position="861"/>
    </location>
</feature>
<reference evidence="3 4" key="1">
    <citation type="submission" date="2016-08" db="EMBL/GenBank/DDBJ databases">
        <title>A Parts List for Fungal Cellulosomes Revealed by Comparative Genomics.</title>
        <authorList>
            <consortium name="DOE Joint Genome Institute"/>
            <person name="Haitjema C.H."/>
            <person name="Gilmore S.P."/>
            <person name="Henske J.K."/>
            <person name="Solomon K.V."/>
            <person name="De Groot R."/>
            <person name="Kuo A."/>
            <person name="Mondo S.J."/>
            <person name="Salamov A.A."/>
            <person name="Labutti K."/>
            <person name="Zhao Z."/>
            <person name="Chiniquy J."/>
            <person name="Barry K."/>
            <person name="Brewer H.M."/>
            <person name="Purvine S.O."/>
            <person name="Wright A.T."/>
            <person name="Boxma B."/>
            <person name="Van Alen T."/>
            <person name="Hackstein J.H."/>
            <person name="Baker S.E."/>
            <person name="Grigoriev I.V."/>
            <person name="O'Malley M.A."/>
        </authorList>
    </citation>
    <scope>NUCLEOTIDE SEQUENCE [LARGE SCALE GENOMIC DNA]</scope>
    <source>
        <strain evidence="3 4">G1</strain>
    </source>
</reference>
<comment type="caution">
    <text evidence="3">The sequence shown here is derived from an EMBL/GenBank/DDBJ whole genome shotgun (WGS) entry which is preliminary data.</text>
</comment>
<feature type="compositionally biased region" description="Low complexity" evidence="2">
    <location>
        <begin position="870"/>
        <end position="885"/>
    </location>
</feature>
<feature type="coiled-coil region" evidence="1">
    <location>
        <begin position="674"/>
        <end position="715"/>
    </location>
</feature>
<dbReference type="OrthoDB" id="2142071at2759"/>
<feature type="coiled-coil region" evidence="1">
    <location>
        <begin position="125"/>
        <end position="219"/>
    </location>
</feature>
<accession>A0A1Y2E964</accession>
<keyword evidence="1" id="KW-0175">Coiled coil</keyword>
<gene>
    <name evidence="3" type="ORF">LY90DRAFT_213213</name>
</gene>
<keyword evidence="4" id="KW-1185">Reference proteome</keyword>
<organism evidence="3 4">
    <name type="scientific">Neocallimastix californiae</name>
    <dbReference type="NCBI Taxonomy" id="1754190"/>
    <lineage>
        <taxon>Eukaryota</taxon>
        <taxon>Fungi</taxon>
        <taxon>Fungi incertae sedis</taxon>
        <taxon>Chytridiomycota</taxon>
        <taxon>Chytridiomycota incertae sedis</taxon>
        <taxon>Neocallimastigomycetes</taxon>
        <taxon>Neocallimastigales</taxon>
        <taxon>Neocallimastigaceae</taxon>
        <taxon>Neocallimastix</taxon>
    </lineage>
</organism>
<dbReference type="EMBL" id="MCOG01000046">
    <property type="protein sequence ID" value="ORY68110.1"/>
    <property type="molecule type" value="Genomic_DNA"/>
</dbReference>
<feature type="compositionally biased region" description="Low complexity" evidence="2">
    <location>
        <begin position="769"/>
        <end position="794"/>
    </location>
</feature>
<evidence type="ECO:0000256" key="2">
    <source>
        <dbReference type="SAM" id="MobiDB-lite"/>
    </source>
</evidence>
<dbReference type="PANTHER" id="PTHR45615:SF63">
    <property type="entry name" value="CHROMOSOME UNDETERMINED SCAFFOLD_10, WHOLE GENOME SHOTGUN SEQUENCE"/>
    <property type="match status" value="1"/>
</dbReference>
<feature type="compositionally biased region" description="Polar residues" evidence="2">
    <location>
        <begin position="814"/>
        <end position="828"/>
    </location>
</feature>
<evidence type="ECO:0000256" key="1">
    <source>
        <dbReference type="SAM" id="Coils"/>
    </source>
</evidence>
<dbReference type="PANTHER" id="PTHR45615">
    <property type="entry name" value="MYOSIN HEAVY CHAIN, NON-MUSCLE"/>
    <property type="match status" value="1"/>
</dbReference>
<dbReference type="STRING" id="1754190.A0A1Y2E964"/>
<name>A0A1Y2E964_9FUNG</name>
<feature type="coiled-coil region" evidence="1">
    <location>
        <begin position="572"/>
        <end position="599"/>
    </location>
</feature>
<feature type="coiled-coil region" evidence="1">
    <location>
        <begin position="245"/>
        <end position="297"/>
    </location>
</feature>
<sequence length="1036" mass="118944">MASVSNIRNNLTNDSTVDISKNDNNSMDIKLKNLLQENKKLNDCLTEQEEALFTEMQKNAKLEKVNTELYEQVNFYKMEVVDLNRKVSYITDKINCDDIIKDLIYKQQQEIISLRAELTMSKSSNSQLKSRLKSQVEELKFIKRQSMQITSDMAKEVESQIANIQHQLVDANKTIESQQEIINSSKKLKENYENLKSELVETQNKLKEEIANNERKDENLKLGVKALFSIIGDLEKSNDEAVVFFNEAGEEIRSLKEQMNNERKDYNVMVNEMGQEIINLNQQNYNYQRKIKHLTNAIATNNRKMATYCQSTLTQIYECINSIKSNLCNFKSDTNTSKYALIKEMSAKVNEIVEILVQHEVKVQDDFINDFNKLGNQMIIKRSDSMDDSKEVYEEDELYNEKLESLERMYNDSIKTINEMGNELIESKLQNENNSEKVKALSDMVMKLMEAIVELEEDKASLQKNVDEYLDVINDCGEDIRKLHFTEKDLITAITESGHEICVLKQKIENMISYQEKYMSIDGEVLMNKVSTLTTRNQELEKELTILKKFDINKSLKKTLEEGQLQSAFYEIKKLRNYLDRLTQNYKQVEKDLANARSEISSIILTRDEAIINQEEALENLDILQRLYAKQVHRLRNEVFRIYSAMPSEVNNRILNLVNELQMVPNMNSIQYEVNIRNARAEAAENKLHEAEEIIDSLTRENFEYQKKLNKINNINEKLVAKLLLLNKKNQELNISLSQSSNDSFNNYIASKHSQDHEFPPNLSPPNLSPLNHYSKSNNNINNSRSPVYVSPSVTPVPPPHGTPQNLLPIRMNTPPSTNIYHNNTTDANINPNNNNSIDNSSQNNSSNNNNNSDNPNSNSSFIKSSMTQSSIPSSIPSSNTTNSNLPPPPLPVNILKKSSPHILKVKQSLENLNKRGIKKASSQLCLQSSLQSTDLNIPPSSKLSNNISSISSKANDFTLKESKEEYNKLLNHFGSIPHNKRVSSIKEEYNEMKDYMSFEIQNQNQIMEAIKSGEIPFYSSDNEDDTEVLVINDDE</sequence>
<feature type="coiled-coil region" evidence="1">
    <location>
        <begin position="403"/>
        <end position="472"/>
    </location>
</feature>
<evidence type="ECO:0000313" key="4">
    <source>
        <dbReference type="Proteomes" id="UP000193920"/>
    </source>
</evidence>
<proteinExistence type="predicted"/>
<protein>
    <submittedName>
        <fullName evidence="3">Uncharacterized protein</fullName>
    </submittedName>
</protein>
<dbReference type="Proteomes" id="UP000193920">
    <property type="component" value="Unassembled WGS sequence"/>
</dbReference>